<keyword evidence="11" id="KW-1185">Reference proteome</keyword>
<dbReference type="InterPro" id="IPR039733">
    <property type="entry name" value="NTAQ1"/>
</dbReference>
<dbReference type="GO" id="GO:0008418">
    <property type="term" value="F:protein-N-terminal asparagine amidohydrolase activity"/>
    <property type="evidence" value="ECO:0007669"/>
    <property type="project" value="UniProtKB-UniRule"/>
</dbReference>
<evidence type="ECO:0000256" key="1">
    <source>
        <dbReference type="ARBA" id="ARBA00008985"/>
    </source>
</evidence>
<comment type="similarity">
    <text evidence="1 8">Belongs to the NTAQ1 family.</text>
</comment>
<dbReference type="InterPro" id="IPR037132">
    <property type="entry name" value="N_Gln_amidohydro_ab_roll_sf"/>
</dbReference>
<evidence type="ECO:0000256" key="8">
    <source>
        <dbReference type="RuleBase" id="RU367082"/>
    </source>
</evidence>
<proteinExistence type="inferred from homology"/>
<evidence type="ECO:0000259" key="9">
    <source>
        <dbReference type="Pfam" id="PF09764"/>
    </source>
</evidence>
<comment type="subunit">
    <text evidence="2 8">Monomer.</text>
</comment>
<comment type="catalytic activity">
    <reaction evidence="7 8">
        <text>N-terminal L-glutaminyl-[protein] + H2O = N-terminal L-glutamyl-[protein] + NH4(+)</text>
        <dbReference type="Rhea" id="RHEA:50680"/>
        <dbReference type="Rhea" id="RHEA-COMP:12668"/>
        <dbReference type="Rhea" id="RHEA-COMP:12777"/>
        <dbReference type="ChEBI" id="CHEBI:15377"/>
        <dbReference type="ChEBI" id="CHEBI:28938"/>
        <dbReference type="ChEBI" id="CHEBI:64721"/>
        <dbReference type="ChEBI" id="CHEBI:64722"/>
        <dbReference type="EC" id="3.5.1.122"/>
    </reaction>
</comment>
<dbReference type="GO" id="GO:0005634">
    <property type="term" value="C:nucleus"/>
    <property type="evidence" value="ECO:0007669"/>
    <property type="project" value="TreeGrafter"/>
</dbReference>
<dbReference type="OrthoDB" id="191192at2759"/>
<dbReference type="HOGENOM" id="CLU_091083_0_0_1"/>
<evidence type="ECO:0000256" key="7">
    <source>
        <dbReference type="ARBA" id="ARBA00048768"/>
    </source>
</evidence>
<organism evidence="10 11">
    <name type="scientific">Serendipita vermifera MAFF 305830</name>
    <dbReference type="NCBI Taxonomy" id="933852"/>
    <lineage>
        <taxon>Eukaryota</taxon>
        <taxon>Fungi</taxon>
        <taxon>Dikarya</taxon>
        <taxon>Basidiomycota</taxon>
        <taxon>Agaricomycotina</taxon>
        <taxon>Agaricomycetes</taxon>
        <taxon>Sebacinales</taxon>
        <taxon>Serendipitaceae</taxon>
        <taxon>Serendipita</taxon>
    </lineage>
</organism>
<dbReference type="Pfam" id="PF09764">
    <property type="entry name" value="Nt_Gln_amidase"/>
    <property type="match status" value="1"/>
</dbReference>
<keyword evidence="5 8" id="KW-0378">Hydrolase</keyword>
<comment type="function">
    <text evidence="8">Mediates the side-chain deamidation of N-terminal glutamine residues to glutamate, an important step in N-end rule pathway of protein degradation. Conversion of the resulting N-terminal glutamine to glutamate renders the protein susceptible to arginylation, polyubiquitination and degradation as specified by the N-end rule. Does not act on substrates with internal or C-terminal glutamine and does not act on non-glutamine residues in any position.</text>
</comment>
<name>A0A0C3BDG2_SERVB</name>
<evidence type="ECO:0000256" key="5">
    <source>
        <dbReference type="ARBA" id="ARBA00022801"/>
    </source>
</evidence>
<evidence type="ECO:0000256" key="4">
    <source>
        <dbReference type="ARBA" id="ARBA00021247"/>
    </source>
</evidence>
<gene>
    <name evidence="10" type="ORF">M408DRAFT_294272</name>
</gene>
<sequence>MSRPPISTPSTAVYTSCWCEENIYLLAKHFVEAEADFTDNWDAYVLFISNQNKTIAVCQAKGCQNPDLVPGHFAVIWDYHVVLVLASKDAPKTSYVYDFDSRLPMGCEFIEYINGTYPRELILKPSFQSWFRVVPLEQFLDCFASDRSHMLRPNPDGEGTVYVAPPPVYPCIKGSLSTSSNNLFACYVDMDASELTHDVTLEQLSESRYGRVITLKSLQELFVD</sequence>
<dbReference type="InterPro" id="IPR023128">
    <property type="entry name" value="Prot_N_Gln_amidohydro_ab_roll"/>
</dbReference>
<feature type="domain" description="Protein N-terminal glutamine amidohydrolase alpha beta roll" evidence="9">
    <location>
        <begin position="14"/>
        <end position="221"/>
    </location>
</feature>
<accession>A0A0C3BDG2</accession>
<reference evidence="11" key="2">
    <citation type="submission" date="2015-01" db="EMBL/GenBank/DDBJ databases">
        <title>Evolutionary Origins and Diversification of the Mycorrhizal Mutualists.</title>
        <authorList>
            <consortium name="DOE Joint Genome Institute"/>
            <consortium name="Mycorrhizal Genomics Consortium"/>
            <person name="Kohler A."/>
            <person name="Kuo A."/>
            <person name="Nagy L.G."/>
            <person name="Floudas D."/>
            <person name="Copeland A."/>
            <person name="Barry K.W."/>
            <person name="Cichocki N."/>
            <person name="Veneault-Fourrey C."/>
            <person name="LaButti K."/>
            <person name="Lindquist E.A."/>
            <person name="Lipzen A."/>
            <person name="Lundell T."/>
            <person name="Morin E."/>
            <person name="Murat C."/>
            <person name="Riley R."/>
            <person name="Ohm R."/>
            <person name="Sun H."/>
            <person name="Tunlid A."/>
            <person name="Henrissat B."/>
            <person name="Grigoriev I.V."/>
            <person name="Hibbett D.S."/>
            <person name="Martin F."/>
        </authorList>
    </citation>
    <scope>NUCLEOTIDE SEQUENCE [LARGE SCALE GENOMIC DNA]</scope>
    <source>
        <strain evidence="11">MAFF 305830</strain>
    </source>
</reference>
<dbReference type="AlphaFoldDB" id="A0A0C3BDG2"/>
<dbReference type="GO" id="GO:0070773">
    <property type="term" value="F:protein-N-terminal glutamine amidohydrolase activity"/>
    <property type="evidence" value="ECO:0007669"/>
    <property type="project" value="UniProtKB-UniRule"/>
</dbReference>
<dbReference type="EMBL" id="KN824285">
    <property type="protein sequence ID" value="KIM30144.1"/>
    <property type="molecule type" value="Genomic_DNA"/>
</dbReference>
<evidence type="ECO:0000256" key="2">
    <source>
        <dbReference type="ARBA" id="ARBA00011245"/>
    </source>
</evidence>
<reference evidence="10 11" key="1">
    <citation type="submission" date="2014-04" db="EMBL/GenBank/DDBJ databases">
        <authorList>
            <consortium name="DOE Joint Genome Institute"/>
            <person name="Kuo A."/>
            <person name="Zuccaro A."/>
            <person name="Kohler A."/>
            <person name="Nagy L.G."/>
            <person name="Floudas D."/>
            <person name="Copeland A."/>
            <person name="Barry K.W."/>
            <person name="Cichocki N."/>
            <person name="Veneault-Fourrey C."/>
            <person name="LaButti K."/>
            <person name="Lindquist E.A."/>
            <person name="Lipzen A."/>
            <person name="Lundell T."/>
            <person name="Morin E."/>
            <person name="Murat C."/>
            <person name="Sun H."/>
            <person name="Tunlid A."/>
            <person name="Henrissat B."/>
            <person name="Grigoriev I.V."/>
            <person name="Hibbett D.S."/>
            <person name="Martin F."/>
            <person name="Nordberg H.P."/>
            <person name="Cantor M.N."/>
            <person name="Hua S.X."/>
        </authorList>
    </citation>
    <scope>NUCLEOTIDE SEQUENCE [LARGE SCALE GENOMIC DNA]</scope>
    <source>
        <strain evidence="10 11">MAFF 305830</strain>
    </source>
</reference>
<dbReference type="PANTHER" id="PTHR13035">
    <property type="entry name" value="PROTEIN N-TERMINAL GLUTAMINE AMIDOHYDROLASE"/>
    <property type="match status" value="1"/>
</dbReference>
<dbReference type="PANTHER" id="PTHR13035:SF0">
    <property type="entry name" value="PROTEIN N-TERMINAL GLUTAMINE AMIDOHYDROLASE"/>
    <property type="match status" value="1"/>
</dbReference>
<evidence type="ECO:0000256" key="6">
    <source>
        <dbReference type="ARBA" id="ARBA00029677"/>
    </source>
</evidence>
<protein>
    <recommendedName>
        <fullName evidence="4 8">Protein N-terminal glutamine amidohydrolase</fullName>
        <ecNumber evidence="3 8">3.5.1.122</ecNumber>
    </recommendedName>
    <alternativeName>
        <fullName evidence="6 8">Protein NH2-terminal glutamine deamidase</fullName>
    </alternativeName>
</protein>
<dbReference type="EC" id="3.5.1.122" evidence="3 8"/>
<dbReference type="Gene3D" id="3.10.620.10">
    <property type="entry name" value="Protein N-terminal glutamine amidohydrolase, alpha beta roll"/>
    <property type="match status" value="1"/>
</dbReference>
<evidence type="ECO:0000313" key="11">
    <source>
        <dbReference type="Proteomes" id="UP000054097"/>
    </source>
</evidence>
<dbReference type="GO" id="GO:0005829">
    <property type="term" value="C:cytosol"/>
    <property type="evidence" value="ECO:0007669"/>
    <property type="project" value="TreeGrafter"/>
</dbReference>
<dbReference type="Proteomes" id="UP000054097">
    <property type="component" value="Unassembled WGS sequence"/>
</dbReference>
<evidence type="ECO:0000256" key="3">
    <source>
        <dbReference type="ARBA" id="ARBA00012718"/>
    </source>
</evidence>
<evidence type="ECO:0000313" key="10">
    <source>
        <dbReference type="EMBL" id="KIM30144.1"/>
    </source>
</evidence>